<organism evidence="2 3">
    <name type="scientific">candidate division CSSED10-310 bacterium</name>
    <dbReference type="NCBI Taxonomy" id="2855610"/>
    <lineage>
        <taxon>Bacteria</taxon>
        <taxon>Bacteria division CSSED10-310</taxon>
    </lineage>
</organism>
<feature type="transmembrane region" description="Helical" evidence="1">
    <location>
        <begin position="107"/>
        <end position="129"/>
    </location>
</feature>
<keyword evidence="1" id="KW-0472">Membrane</keyword>
<feature type="transmembrane region" description="Helical" evidence="1">
    <location>
        <begin position="12"/>
        <end position="31"/>
    </location>
</feature>
<name>A0ABV6Z6H6_UNCC1</name>
<feature type="transmembrane region" description="Helical" evidence="1">
    <location>
        <begin position="75"/>
        <end position="95"/>
    </location>
</feature>
<proteinExistence type="predicted"/>
<protein>
    <submittedName>
        <fullName evidence="2">Uncharacterized protein</fullName>
    </submittedName>
</protein>
<dbReference type="Proteomes" id="UP001594351">
    <property type="component" value="Unassembled WGS sequence"/>
</dbReference>
<accession>A0ABV6Z6H6</accession>
<reference evidence="2 3" key="1">
    <citation type="submission" date="2024-09" db="EMBL/GenBank/DDBJ databases">
        <title>Laminarin stimulates single cell rates of sulfate reduction while oxygen inhibits transcriptomic activity in coastal marine sediment.</title>
        <authorList>
            <person name="Lindsay M."/>
            <person name="Orcutt B."/>
            <person name="Emerson D."/>
            <person name="Stepanauskas R."/>
            <person name="D'Angelo T."/>
        </authorList>
    </citation>
    <scope>NUCLEOTIDE SEQUENCE [LARGE SCALE GENOMIC DNA]</scope>
    <source>
        <strain evidence="2">SAG AM-311-K15</strain>
    </source>
</reference>
<keyword evidence="1" id="KW-1133">Transmembrane helix</keyword>
<keyword evidence="3" id="KW-1185">Reference proteome</keyword>
<feature type="non-terminal residue" evidence="2">
    <location>
        <position position="135"/>
    </location>
</feature>
<comment type="caution">
    <text evidence="2">The sequence shown here is derived from an EMBL/GenBank/DDBJ whole genome shotgun (WGS) entry which is preliminary data.</text>
</comment>
<sequence length="135" mass="15507">MRSKILRVRVKYLILFFIFALVISGLTAFPLKIEIDILQHIIGEGTTMESLWPDMAHWISNVHQGITWAHNNYPFVFYGTDWLAFAHIVIAILFLGPLRDPVKNIWVIEFGIIACILIVPLAMICGPIRGIPFFW</sequence>
<keyword evidence="1" id="KW-0812">Transmembrane</keyword>
<evidence type="ECO:0000313" key="2">
    <source>
        <dbReference type="EMBL" id="MFC1854045.1"/>
    </source>
</evidence>
<gene>
    <name evidence="2" type="ORF">ACFL27_28005</name>
</gene>
<evidence type="ECO:0000256" key="1">
    <source>
        <dbReference type="SAM" id="Phobius"/>
    </source>
</evidence>
<dbReference type="EMBL" id="JBHPBY010000693">
    <property type="protein sequence ID" value="MFC1854045.1"/>
    <property type="molecule type" value="Genomic_DNA"/>
</dbReference>
<evidence type="ECO:0000313" key="3">
    <source>
        <dbReference type="Proteomes" id="UP001594351"/>
    </source>
</evidence>